<keyword evidence="3" id="KW-1185">Reference proteome</keyword>
<dbReference type="InterPro" id="IPR005502">
    <property type="entry name" value="Ribosyl_crysJ1"/>
</dbReference>
<name>A0A7C9HT87_9BACT</name>
<feature type="binding site" evidence="1">
    <location>
        <position position="216"/>
    </location>
    <ligand>
        <name>Mg(2+)</name>
        <dbReference type="ChEBI" id="CHEBI:18420"/>
        <label>1</label>
    </ligand>
</feature>
<sequence>MIGAIIGDIVGSRFEFGATPKEGFDLFTEDCSYTDDTICTIAIADAILNGRDYQDSLLDWCKRYPDPMGGYGTWFDKWLHAEHPQPMNSYGNGSAMRVSSIGWLFDEWEEVIEEAAKSARVSHNHPEGIKGAQCVAEAICWLRLMRFSKADVEKKVHKFFGYELPSMRNIIKIGAEGHFDATCQETVPMALRCFMNANNFEETIRLAVMCGGDTDTKACIAGSIAEAYYQVPEWMIEKAIDYLPGDMLDVLGQFYERVKNLCQPWKATQ</sequence>
<feature type="binding site" evidence="1">
    <location>
        <position position="36"/>
    </location>
    <ligand>
        <name>Mg(2+)</name>
        <dbReference type="ChEBI" id="CHEBI:18420"/>
        <label>1</label>
    </ligand>
</feature>
<reference evidence="2 3" key="1">
    <citation type="submission" date="2019-09" db="EMBL/GenBank/DDBJ databases">
        <title>Prevotella A2879 sp. nov., isolated from an abscess of a patient.</title>
        <authorList>
            <person name="Buhl M."/>
            <person name="Oberhettinger P."/>
        </authorList>
    </citation>
    <scope>NUCLEOTIDE SEQUENCE [LARGE SCALE GENOMIC DNA]</scope>
    <source>
        <strain evidence="2 3">A2879</strain>
    </source>
</reference>
<dbReference type="GO" id="GO:0016787">
    <property type="term" value="F:hydrolase activity"/>
    <property type="evidence" value="ECO:0007669"/>
    <property type="project" value="UniProtKB-KW"/>
</dbReference>
<organism evidence="2 3">
    <name type="scientific">Prevotella vespertina</name>
    <dbReference type="NCBI Taxonomy" id="2608404"/>
    <lineage>
        <taxon>Bacteria</taxon>
        <taxon>Pseudomonadati</taxon>
        <taxon>Bacteroidota</taxon>
        <taxon>Bacteroidia</taxon>
        <taxon>Bacteroidales</taxon>
        <taxon>Prevotellaceae</taxon>
        <taxon>Prevotella</taxon>
    </lineage>
</organism>
<evidence type="ECO:0000313" key="3">
    <source>
        <dbReference type="Proteomes" id="UP000482295"/>
    </source>
</evidence>
<accession>A0A7C9HT87</accession>
<feature type="binding site" evidence="1">
    <location>
        <position position="35"/>
    </location>
    <ligand>
        <name>Mg(2+)</name>
        <dbReference type="ChEBI" id="CHEBI:18420"/>
        <label>1</label>
    </ligand>
</feature>
<feature type="binding site" evidence="1">
    <location>
        <position position="34"/>
    </location>
    <ligand>
        <name>Mg(2+)</name>
        <dbReference type="ChEBI" id="CHEBI:18420"/>
        <label>1</label>
    </ligand>
</feature>
<feature type="binding site" evidence="1">
    <location>
        <position position="213"/>
    </location>
    <ligand>
        <name>Mg(2+)</name>
        <dbReference type="ChEBI" id="CHEBI:18420"/>
        <label>1</label>
    </ligand>
</feature>
<proteinExistence type="predicted"/>
<dbReference type="AlphaFoldDB" id="A0A7C9HT87"/>
<keyword evidence="1" id="KW-0479">Metal-binding</keyword>
<dbReference type="Pfam" id="PF03747">
    <property type="entry name" value="ADP_ribosyl_GH"/>
    <property type="match status" value="1"/>
</dbReference>
<gene>
    <name evidence="2" type="ORF">F0475_06955</name>
</gene>
<protein>
    <submittedName>
        <fullName evidence="2">ADP-ribosylglycohydrolase</fullName>
    </submittedName>
</protein>
<dbReference type="PANTHER" id="PTHR16222">
    <property type="entry name" value="ADP-RIBOSYLGLYCOHYDROLASE"/>
    <property type="match status" value="1"/>
</dbReference>
<keyword evidence="1" id="KW-0460">Magnesium</keyword>
<dbReference type="SUPFAM" id="SSF101478">
    <property type="entry name" value="ADP-ribosylglycohydrolase"/>
    <property type="match status" value="1"/>
</dbReference>
<dbReference type="PANTHER" id="PTHR16222:SF12">
    <property type="entry name" value="ADP-RIBOSYLGLYCOHYDROLASE-RELATED"/>
    <property type="match status" value="1"/>
</dbReference>
<dbReference type="InterPro" id="IPR036705">
    <property type="entry name" value="Ribosyl_crysJ1_sf"/>
</dbReference>
<feature type="binding site" evidence="1">
    <location>
        <position position="215"/>
    </location>
    <ligand>
        <name>Mg(2+)</name>
        <dbReference type="ChEBI" id="CHEBI:18420"/>
        <label>1</label>
    </ligand>
</feature>
<comment type="caution">
    <text evidence="2">The sequence shown here is derived from an EMBL/GenBank/DDBJ whole genome shotgun (WGS) entry which is preliminary data.</text>
</comment>
<evidence type="ECO:0000256" key="1">
    <source>
        <dbReference type="PIRSR" id="PIRSR605502-1"/>
    </source>
</evidence>
<dbReference type="Gene3D" id="1.10.4080.10">
    <property type="entry name" value="ADP-ribosylation/Crystallin J1"/>
    <property type="match status" value="1"/>
</dbReference>
<keyword evidence="2" id="KW-0378">Hydrolase</keyword>
<evidence type="ECO:0000313" key="2">
    <source>
        <dbReference type="EMBL" id="MUL28042.1"/>
    </source>
</evidence>
<comment type="cofactor">
    <cofactor evidence="1">
        <name>Mg(2+)</name>
        <dbReference type="ChEBI" id="CHEBI:18420"/>
    </cofactor>
    <text evidence="1">Binds 2 magnesium ions per subunit.</text>
</comment>
<dbReference type="GO" id="GO:0046872">
    <property type="term" value="F:metal ion binding"/>
    <property type="evidence" value="ECO:0007669"/>
    <property type="project" value="UniProtKB-KW"/>
</dbReference>
<dbReference type="InterPro" id="IPR050792">
    <property type="entry name" value="ADP-ribosylglycohydrolase"/>
</dbReference>
<dbReference type="RefSeq" id="WP_155716029.1">
    <property type="nucleotide sequence ID" value="NZ_VVIQ01000006.1"/>
</dbReference>
<dbReference type="Proteomes" id="UP000482295">
    <property type="component" value="Unassembled WGS sequence"/>
</dbReference>
<dbReference type="EMBL" id="VVIQ01000006">
    <property type="protein sequence ID" value="MUL28042.1"/>
    <property type="molecule type" value="Genomic_DNA"/>
</dbReference>